<sequence length="147" mass="16539">MKHFTSPVILFLFFSFAFPQTKLGKDIDGAAEQDLEKKDTLRYIFEPDSLFLRVGETEEVTIKMVNSDGSMAGAPFLIYGQPRRSLEASLRISDSTGYAKVKVKPYKSGSLKLQVRSISIKRGDRIYGSVKVTVPKPKLKRIVFKDS</sequence>
<name>A0A382V1U8_9ZZZZ</name>
<dbReference type="EMBL" id="UINC01148497">
    <property type="protein sequence ID" value="SVD40420.1"/>
    <property type="molecule type" value="Genomic_DNA"/>
</dbReference>
<organism evidence="1">
    <name type="scientific">marine metagenome</name>
    <dbReference type="NCBI Taxonomy" id="408172"/>
    <lineage>
        <taxon>unclassified sequences</taxon>
        <taxon>metagenomes</taxon>
        <taxon>ecological metagenomes</taxon>
    </lineage>
</organism>
<evidence type="ECO:0000313" key="1">
    <source>
        <dbReference type="EMBL" id="SVD40420.1"/>
    </source>
</evidence>
<evidence type="ECO:0008006" key="2">
    <source>
        <dbReference type="Google" id="ProtNLM"/>
    </source>
</evidence>
<protein>
    <recommendedName>
        <fullName evidence="2">Macroglobulin domain-containing protein</fullName>
    </recommendedName>
</protein>
<feature type="non-terminal residue" evidence="1">
    <location>
        <position position="147"/>
    </location>
</feature>
<accession>A0A382V1U8</accession>
<reference evidence="1" key="1">
    <citation type="submission" date="2018-05" db="EMBL/GenBank/DDBJ databases">
        <authorList>
            <person name="Lanie J.A."/>
            <person name="Ng W.-L."/>
            <person name="Kazmierczak K.M."/>
            <person name="Andrzejewski T.M."/>
            <person name="Davidsen T.M."/>
            <person name="Wayne K.J."/>
            <person name="Tettelin H."/>
            <person name="Glass J.I."/>
            <person name="Rusch D."/>
            <person name="Podicherti R."/>
            <person name="Tsui H.-C.T."/>
            <person name="Winkler M.E."/>
        </authorList>
    </citation>
    <scope>NUCLEOTIDE SEQUENCE</scope>
</reference>
<proteinExistence type="predicted"/>
<dbReference type="AlphaFoldDB" id="A0A382V1U8"/>
<gene>
    <name evidence="1" type="ORF">METZ01_LOCUS393274</name>
</gene>